<dbReference type="AlphaFoldDB" id="A0A921NSZ1"/>
<keyword evidence="7" id="KW-1185">Reference proteome</keyword>
<evidence type="ECO:0000313" key="6">
    <source>
        <dbReference type="EMBL" id="KAF1688476.1"/>
    </source>
</evidence>
<dbReference type="GO" id="GO:0016846">
    <property type="term" value="F:carbon-sulfur lyase activity"/>
    <property type="evidence" value="ECO:0007669"/>
    <property type="project" value="InterPro"/>
</dbReference>
<evidence type="ECO:0000313" key="7">
    <source>
        <dbReference type="Proteomes" id="UP000717981"/>
    </source>
</evidence>
<dbReference type="Proteomes" id="UP000717981">
    <property type="component" value="Unassembled WGS sequence"/>
</dbReference>
<evidence type="ECO:0000256" key="4">
    <source>
        <dbReference type="ARBA" id="ARBA00023239"/>
    </source>
</evidence>
<dbReference type="PROSITE" id="PS51891">
    <property type="entry name" value="CENP_V_GFA"/>
    <property type="match status" value="1"/>
</dbReference>
<dbReference type="EMBL" id="PDWK01000048">
    <property type="protein sequence ID" value="KAF1688476.1"/>
    <property type="molecule type" value="Genomic_DNA"/>
</dbReference>
<evidence type="ECO:0000259" key="5">
    <source>
        <dbReference type="PROSITE" id="PS51891"/>
    </source>
</evidence>
<dbReference type="OrthoDB" id="9805575at2"/>
<evidence type="ECO:0000256" key="1">
    <source>
        <dbReference type="ARBA" id="ARBA00005495"/>
    </source>
</evidence>
<feature type="domain" description="CENP-V/GFA" evidence="5">
    <location>
        <begin position="1"/>
        <end position="114"/>
    </location>
</feature>
<keyword evidence="3" id="KW-0862">Zinc</keyword>
<comment type="similarity">
    <text evidence="1">Belongs to the Gfa family.</text>
</comment>
<dbReference type="Gene3D" id="3.90.1590.10">
    <property type="entry name" value="glutathione-dependent formaldehyde- activating enzyme (gfa)"/>
    <property type="match status" value="1"/>
</dbReference>
<dbReference type="RefSeq" id="WP_162124856.1">
    <property type="nucleotide sequence ID" value="NZ_PDWK01000048.1"/>
</dbReference>
<comment type="caution">
    <text evidence="6">The sequence shown here is derived from an EMBL/GenBank/DDBJ whole genome shotgun (WGS) entry which is preliminary data.</text>
</comment>
<evidence type="ECO:0000256" key="2">
    <source>
        <dbReference type="ARBA" id="ARBA00022723"/>
    </source>
</evidence>
<dbReference type="SUPFAM" id="SSF51316">
    <property type="entry name" value="Mss4-like"/>
    <property type="match status" value="1"/>
</dbReference>
<accession>A0A921NSZ1</accession>
<organism evidence="6 7">
    <name type="scientific">Pseudoxanthomonas taiwanensis</name>
    <dbReference type="NCBI Taxonomy" id="176598"/>
    <lineage>
        <taxon>Bacteria</taxon>
        <taxon>Pseudomonadati</taxon>
        <taxon>Pseudomonadota</taxon>
        <taxon>Gammaproteobacteria</taxon>
        <taxon>Lysobacterales</taxon>
        <taxon>Lysobacteraceae</taxon>
        <taxon>Pseudoxanthomonas</taxon>
    </lineage>
</organism>
<sequence length="140" mass="15191">MNGRCLCGAVRFTVPDDRRGIGVCHCGICRRWGGGPMLAVHCGPDVRISEGADKVRTYASSEWAERAFCQVCGTHLYCKVHASGDHFVAAGTLDSDELRITGQTFIDCKLPYYDLVNQTPKFTEQQVLEMFASGKAGGAA</sequence>
<keyword evidence="2" id="KW-0479">Metal-binding</keyword>
<proteinExistence type="inferred from homology"/>
<dbReference type="Pfam" id="PF04828">
    <property type="entry name" value="GFA"/>
    <property type="match status" value="1"/>
</dbReference>
<gene>
    <name evidence="6" type="ORF">CR938_09890</name>
</gene>
<evidence type="ECO:0000256" key="3">
    <source>
        <dbReference type="ARBA" id="ARBA00022833"/>
    </source>
</evidence>
<dbReference type="PANTHER" id="PTHR33337">
    <property type="entry name" value="GFA DOMAIN-CONTAINING PROTEIN"/>
    <property type="match status" value="1"/>
</dbReference>
<protein>
    <submittedName>
        <fullName evidence="6">Aldehyde-activating protein</fullName>
    </submittedName>
</protein>
<dbReference type="InterPro" id="IPR011057">
    <property type="entry name" value="Mss4-like_sf"/>
</dbReference>
<dbReference type="InterPro" id="IPR006913">
    <property type="entry name" value="CENP-V/GFA"/>
</dbReference>
<dbReference type="GO" id="GO:0046872">
    <property type="term" value="F:metal ion binding"/>
    <property type="evidence" value="ECO:0007669"/>
    <property type="project" value="UniProtKB-KW"/>
</dbReference>
<name>A0A921NSZ1_9GAMM</name>
<keyword evidence="4" id="KW-0456">Lyase</keyword>
<reference evidence="6" key="1">
    <citation type="submission" date="2017-10" db="EMBL/GenBank/DDBJ databases">
        <title>Whole genome sequencing of members of genus Pseudoxanthomonas.</title>
        <authorList>
            <person name="Kumar S."/>
            <person name="Bansal K."/>
            <person name="Kaur A."/>
            <person name="Patil P."/>
            <person name="Sharma S."/>
            <person name="Patil P.B."/>
        </authorList>
    </citation>
    <scope>NUCLEOTIDE SEQUENCE</scope>
    <source>
        <strain evidence="6">DSM 22914</strain>
    </source>
</reference>
<dbReference type="PANTHER" id="PTHR33337:SF40">
    <property type="entry name" value="CENP-V_GFA DOMAIN-CONTAINING PROTEIN-RELATED"/>
    <property type="match status" value="1"/>
</dbReference>